<evidence type="ECO:0000313" key="4">
    <source>
        <dbReference type="EMBL" id="CAD7234329.1"/>
    </source>
</evidence>
<dbReference type="GO" id="GO:0034727">
    <property type="term" value="P:piecemeal microautophagy of the nucleus"/>
    <property type="evidence" value="ECO:0007669"/>
    <property type="project" value="TreeGrafter"/>
</dbReference>
<dbReference type="GO" id="GO:0015031">
    <property type="term" value="P:protein transport"/>
    <property type="evidence" value="ECO:0007669"/>
    <property type="project" value="TreeGrafter"/>
</dbReference>
<sequence>MQCGAHDHELTCFFQLLRGEISSGAGGGGLWGALGLKQETEESRQDRVERLEKEIQSLRTVVEEKGKLAEKANTDLREELSRWHEAKRNELKAHFMDNATRHVEFYEKALEAWERVLASAKEDEGTFR</sequence>
<dbReference type="GO" id="GO:0061709">
    <property type="term" value="P:reticulophagy"/>
    <property type="evidence" value="ECO:0007669"/>
    <property type="project" value="TreeGrafter"/>
</dbReference>
<name>A0A7R8WM51_9CRUS</name>
<proteinExistence type="predicted"/>
<reference evidence="4" key="1">
    <citation type="submission" date="2020-11" db="EMBL/GenBank/DDBJ databases">
        <authorList>
            <person name="Tran Van P."/>
        </authorList>
    </citation>
    <scope>NUCLEOTIDE SEQUENCE</scope>
</reference>
<gene>
    <name evidence="4" type="ORF">CTOB1V02_LOCUS12145</name>
</gene>
<dbReference type="Gene3D" id="1.20.1270.60">
    <property type="entry name" value="Arfaptin homology (AH) domain/BAR domain"/>
    <property type="match status" value="1"/>
</dbReference>
<accession>A0A7R8WM51</accession>
<dbReference type="PANTHER" id="PTHR45949">
    <property type="entry name" value="SORTING NEXIN-4"/>
    <property type="match status" value="1"/>
</dbReference>
<dbReference type="GO" id="GO:0032456">
    <property type="term" value="P:endocytic recycling"/>
    <property type="evidence" value="ECO:0007669"/>
    <property type="project" value="TreeGrafter"/>
</dbReference>
<dbReference type="PANTHER" id="PTHR45949:SF2">
    <property type="entry name" value="SORTING NEXIN-4"/>
    <property type="match status" value="1"/>
</dbReference>
<dbReference type="GO" id="GO:0000407">
    <property type="term" value="C:phagophore assembly site"/>
    <property type="evidence" value="ECO:0007669"/>
    <property type="project" value="TreeGrafter"/>
</dbReference>
<evidence type="ECO:0000256" key="2">
    <source>
        <dbReference type="ARBA" id="ARBA00023121"/>
    </source>
</evidence>
<comment type="subcellular location">
    <subcellularLocation>
        <location evidence="1">Endomembrane system</location>
        <topology evidence="1">Peripheral membrane protein</topology>
    </subcellularLocation>
</comment>
<dbReference type="OrthoDB" id="205639at2759"/>
<dbReference type="AlphaFoldDB" id="A0A7R8WM51"/>
<keyword evidence="3" id="KW-0472">Membrane</keyword>
<dbReference type="GO" id="GO:0008289">
    <property type="term" value="F:lipid binding"/>
    <property type="evidence" value="ECO:0007669"/>
    <property type="project" value="UniProtKB-KW"/>
</dbReference>
<dbReference type="GO" id="GO:0005769">
    <property type="term" value="C:early endosome"/>
    <property type="evidence" value="ECO:0007669"/>
    <property type="project" value="TreeGrafter"/>
</dbReference>
<keyword evidence="2" id="KW-0446">Lipid-binding</keyword>
<protein>
    <submittedName>
        <fullName evidence="4">Uncharacterized protein</fullName>
    </submittedName>
</protein>
<organism evidence="4">
    <name type="scientific">Cyprideis torosa</name>
    <dbReference type="NCBI Taxonomy" id="163714"/>
    <lineage>
        <taxon>Eukaryota</taxon>
        <taxon>Metazoa</taxon>
        <taxon>Ecdysozoa</taxon>
        <taxon>Arthropoda</taxon>
        <taxon>Crustacea</taxon>
        <taxon>Oligostraca</taxon>
        <taxon>Ostracoda</taxon>
        <taxon>Podocopa</taxon>
        <taxon>Podocopida</taxon>
        <taxon>Cytherocopina</taxon>
        <taxon>Cytheroidea</taxon>
        <taxon>Cytherideidae</taxon>
        <taxon>Cyprideis</taxon>
    </lineage>
</organism>
<evidence type="ECO:0000256" key="3">
    <source>
        <dbReference type="ARBA" id="ARBA00023136"/>
    </source>
</evidence>
<dbReference type="GO" id="GO:0000422">
    <property type="term" value="P:autophagy of mitochondrion"/>
    <property type="evidence" value="ECO:0007669"/>
    <property type="project" value="TreeGrafter"/>
</dbReference>
<dbReference type="InterPro" id="IPR027267">
    <property type="entry name" value="AH/BAR_dom_sf"/>
</dbReference>
<evidence type="ECO:0000256" key="1">
    <source>
        <dbReference type="ARBA" id="ARBA00004184"/>
    </source>
</evidence>
<dbReference type="EMBL" id="OB668384">
    <property type="protein sequence ID" value="CAD7234329.1"/>
    <property type="molecule type" value="Genomic_DNA"/>
</dbReference>